<keyword evidence="5" id="KW-1185">Reference proteome</keyword>
<dbReference type="Pfam" id="PF10634">
    <property type="entry name" value="Iron_transport"/>
    <property type="match status" value="1"/>
</dbReference>
<dbReference type="PATRIC" id="fig|134605.3.peg.985"/>
<comment type="similarity">
    <text evidence="1">Belongs to the UPF0423 family.</text>
</comment>
<dbReference type="STRING" id="134605.HMPREF3206_00991"/>
<dbReference type="Gene3D" id="2.60.40.2480">
    <property type="entry name" value="Periplasmic metal-binding protein Tp34-type"/>
    <property type="match status" value="1"/>
</dbReference>
<evidence type="ECO:0000256" key="1">
    <source>
        <dbReference type="ARBA" id="ARBA00010013"/>
    </source>
</evidence>
<proteinExistence type="inferred from homology"/>
<dbReference type="InterPro" id="IPR038482">
    <property type="entry name" value="Tp34-type_sf"/>
</dbReference>
<evidence type="ECO:0000313" key="4">
    <source>
        <dbReference type="EMBL" id="KXA14430.1"/>
    </source>
</evidence>
<dbReference type="EMBL" id="LRPX01000046">
    <property type="protein sequence ID" value="KXA14430.1"/>
    <property type="molecule type" value="Genomic_DNA"/>
</dbReference>
<dbReference type="AlphaFoldDB" id="A0A133NDP0"/>
<feature type="region of interest" description="Disordered" evidence="3">
    <location>
        <begin position="64"/>
        <end position="88"/>
    </location>
</feature>
<keyword evidence="2" id="KW-0732">Signal</keyword>
<organism evidence="4 5">
    <name type="scientific">Fusobacterium equinum</name>
    <dbReference type="NCBI Taxonomy" id="134605"/>
    <lineage>
        <taxon>Bacteria</taxon>
        <taxon>Fusobacteriati</taxon>
        <taxon>Fusobacteriota</taxon>
        <taxon>Fusobacteriia</taxon>
        <taxon>Fusobacteriales</taxon>
        <taxon>Fusobacteriaceae</taxon>
        <taxon>Fusobacterium</taxon>
    </lineage>
</organism>
<dbReference type="Proteomes" id="UP000070617">
    <property type="component" value="Unassembled WGS sequence"/>
</dbReference>
<evidence type="ECO:0000256" key="2">
    <source>
        <dbReference type="ARBA" id="ARBA00022729"/>
    </source>
</evidence>
<name>A0A133NDP0_9FUSO</name>
<gene>
    <name evidence="4" type="ORF">HMPREF3206_00991</name>
</gene>
<dbReference type="InterPro" id="IPR018470">
    <property type="entry name" value="Metal-bd_Tp34-typ"/>
</dbReference>
<accession>A0A133NDP0</accession>
<sequence>MDDFRKSLERKKNKKRSRRFKIVYKIFLYKFLERSFTMKNLKFLAMALLVLGLTACGEKKEEAAAPAENPAAAEATTEAAAPAEKPGESGFAEIPIDETVVGPYQVAAVYFQAVDMIPEGKQPSAAESDMHLEADIHLLPEAGVKYGFGEGEDIWPAYLTVNYKVMSEDGKKEITSGSFMPMNADDGPHYGINVKKGLIPIGKYKLQLEIKAPTDYLLHVDSETGVPAARDNGLAAAEEYFKTQNVEFDWTYTGEQLQNK</sequence>
<protein>
    <recommendedName>
        <fullName evidence="6">Fe2+ transport protein</fullName>
    </recommendedName>
</protein>
<evidence type="ECO:0000313" key="5">
    <source>
        <dbReference type="Proteomes" id="UP000070617"/>
    </source>
</evidence>
<evidence type="ECO:0008006" key="6">
    <source>
        <dbReference type="Google" id="ProtNLM"/>
    </source>
</evidence>
<evidence type="ECO:0000256" key="3">
    <source>
        <dbReference type="SAM" id="MobiDB-lite"/>
    </source>
</evidence>
<feature type="compositionally biased region" description="Low complexity" evidence="3">
    <location>
        <begin position="64"/>
        <end position="84"/>
    </location>
</feature>
<comment type="caution">
    <text evidence="4">The sequence shown here is derived from an EMBL/GenBank/DDBJ whole genome shotgun (WGS) entry which is preliminary data.</text>
</comment>
<reference evidence="5" key="1">
    <citation type="submission" date="2016-01" db="EMBL/GenBank/DDBJ databases">
        <authorList>
            <person name="Mitreva M."/>
            <person name="Pepin K.H."/>
            <person name="Mihindukulasuriya K.A."/>
            <person name="Fulton R."/>
            <person name="Fronick C."/>
            <person name="O'Laughlin M."/>
            <person name="Miner T."/>
            <person name="Herter B."/>
            <person name="Rosa B.A."/>
            <person name="Cordes M."/>
            <person name="Tomlinson C."/>
            <person name="Wollam A."/>
            <person name="Palsikar V.B."/>
            <person name="Mardis E.R."/>
            <person name="Wilson R.K."/>
        </authorList>
    </citation>
    <scope>NUCLEOTIDE SEQUENCE [LARGE SCALE GENOMIC DNA]</scope>
    <source>
        <strain evidence="5">CMW8396</strain>
    </source>
</reference>